<dbReference type="GeneID" id="85436400"/>
<dbReference type="EMBL" id="JAHLJV010000005">
    <property type="protein sequence ID" value="KAK1598321.1"/>
    <property type="molecule type" value="Genomic_DNA"/>
</dbReference>
<accession>A0AAD8Q942</accession>
<feature type="region of interest" description="Disordered" evidence="1">
    <location>
        <begin position="124"/>
        <end position="155"/>
    </location>
</feature>
<dbReference type="RefSeq" id="XP_060419026.1">
    <property type="nucleotide sequence ID" value="XM_060552160.1"/>
</dbReference>
<dbReference type="Proteomes" id="UP001230504">
    <property type="component" value="Unassembled WGS sequence"/>
</dbReference>
<feature type="region of interest" description="Disordered" evidence="1">
    <location>
        <begin position="59"/>
        <end position="86"/>
    </location>
</feature>
<evidence type="ECO:0000313" key="2">
    <source>
        <dbReference type="EMBL" id="KAK1598321.1"/>
    </source>
</evidence>
<name>A0AAD8Q942_9PEZI</name>
<feature type="compositionally biased region" description="Basic and acidic residues" evidence="1">
    <location>
        <begin position="124"/>
        <end position="148"/>
    </location>
</feature>
<sequence>MSQVSAARRTASSKPPPPTSRHPDPARGQKEKEKKINNVGYKQYMPPNLRQHLHIAPPKYTETRTPRRAHLIGRTPAPGIRARTSGSRPGLPNAWLVTVRMRQSLMQRLLVVAWVDIVDGEGNKRRASSHLERDSDRNPGSYGRRESRMGPPPST</sequence>
<organism evidence="2 3">
    <name type="scientific">Colletotrichum navitas</name>
    <dbReference type="NCBI Taxonomy" id="681940"/>
    <lineage>
        <taxon>Eukaryota</taxon>
        <taxon>Fungi</taxon>
        <taxon>Dikarya</taxon>
        <taxon>Ascomycota</taxon>
        <taxon>Pezizomycotina</taxon>
        <taxon>Sordariomycetes</taxon>
        <taxon>Hypocreomycetidae</taxon>
        <taxon>Glomerellales</taxon>
        <taxon>Glomerellaceae</taxon>
        <taxon>Colletotrichum</taxon>
        <taxon>Colletotrichum graminicola species complex</taxon>
    </lineage>
</organism>
<gene>
    <name evidence="2" type="ORF">LY79DRAFT_286035</name>
</gene>
<keyword evidence="3" id="KW-1185">Reference proteome</keyword>
<evidence type="ECO:0000313" key="3">
    <source>
        <dbReference type="Proteomes" id="UP001230504"/>
    </source>
</evidence>
<proteinExistence type="predicted"/>
<feature type="compositionally biased region" description="Polar residues" evidence="1">
    <location>
        <begin position="1"/>
        <end position="13"/>
    </location>
</feature>
<comment type="caution">
    <text evidence="2">The sequence shown here is derived from an EMBL/GenBank/DDBJ whole genome shotgun (WGS) entry which is preliminary data.</text>
</comment>
<feature type="compositionally biased region" description="Basic and acidic residues" evidence="1">
    <location>
        <begin position="21"/>
        <end position="36"/>
    </location>
</feature>
<feature type="region of interest" description="Disordered" evidence="1">
    <location>
        <begin position="1"/>
        <end position="36"/>
    </location>
</feature>
<dbReference type="AlphaFoldDB" id="A0AAD8Q942"/>
<protein>
    <submittedName>
        <fullName evidence="2">Uncharacterized protein</fullName>
    </submittedName>
</protein>
<reference evidence="2" key="1">
    <citation type="submission" date="2021-06" db="EMBL/GenBank/DDBJ databases">
        <title>Comparative genomics, transcriptomics and evolutionary studies reveal genomic signatures of adaptation to plant cell wall in hemibiotrophic fungi.</title>
        <authorList>
            <consortium name="DOE Joint Genome Institute"/>
            <person name="Baroncelli R."/>
            <person name="Diaz J.F."/>
            <person name="Benocci T."/>
            <person name="Peng M."/>
            <person name="Battaglia E."/>
            <person name="Haridas S."/>
            <person name="Andreopoulos W."/>
            <person name="Labutti K."/>
            <person name="Pangilinan J."/>
            <person name="Floch G.L."/>
            <person name="Makela M.R."/>
            <person name="Henrissat B."/>
            <person name="Grigoriev I.V."/>
            <person name="Crouch J.A."/>
            <person name="De Vries R.P."/>
            <person name="Sukno S.A."/>
            <person name="Thon M.R."/>
        </authorList>
    </citation>
    <scope>NUCLEOTIDE SEQUENCE</scope>
    <source>
        <strain evidence="2">CBS 125086</strain>
    </source>
</reference>
<evidence type="ECO:0000256" key="1">
    <source>
        <dbReference type="SAM" id="MobiDB-lite"/>
    </source>
</evidence>